<keyword evidence="2" id="KW-0732">Signal</keyword>
<accession>A0A9K3KDS0</accession>
<dbReference type="OrthoDB" id="43075at2759"/>
<organism evidence="4 5">
    <name type="scientific">Nitzschia inconspicua</name>
    <dbReference type="NCBI Taxonomy" id="303405"/>
    <lineage>
        <taxon>Eukaryota</taxon>
        <taxon>Sar</taxon>
        <taxon>Stramenopiles</taxon>
        <taxon>Ochrophyta</taxon>
        <taxon>Bacillariophyta</taxon>
        <taxon>Bacillariophyceae</taxon>
        <taxon>Bacillariophycidae</taxon>
        <taxon>Bacillariales</taxon>
        <taxon>Bacillariaceae</taxon>
        <taxon>Nitzschia</taxon>
    </lineage>
</organism>
<evidence type="ECO:0000256" key="2">
    <source>
        <dbReference type="SAM" id="SignalP"/>
    </source>
</evidence>
<feature type="domain" description="Sialate O-acetylesterase" evidence="3">
    <location>
        <begin position="74"/>
        <end position="307"/>
    </location>
</feature>
<dbReference type="Pfam" id="PF03629">
    <property type="entry name" value="SASA"/>
    <property type="match status" value="1"/>
</dbReference>
<comment type="caution">
    <text evidence="4">The sequence shown here is derived from an EMBL/GenBank/DDBJ whole genome shotgun (WGS) entry which is preliminary data.</text>
</comment>
<feature type="chain" id="PRO_5039915422" evidence="2">
    <location>
        <begin position="23"/>
        <end position="396"/>
    </location>
</feature>
<evidence type="ECO:0000259" key="3">
    <source>
        <dbReference type="Pfam" id="PF03629"/>
    </source>
</evidence>
<proteinExistence type="predicted"/>
<reference evidence="4" key="2">
    <citation type="submission" date="2021-04" db="EMBL/GenBank/DDBJ databases">
        <authorList>
            <person name="Podell S."/>
        </authorList>
    </citation>
    <scope>NUCLEOTIDE SEQUENCE</scope>
    <source>
        <strain evidence="4">Hildebrandi</strain>
    </source>
</reference>
<dbReference type="InterPro" id="IPR005181">
    <property type="entry name" value="SASA"/>
</dbReference>
<reference evidence="4" key="1">
    <citation type="journal article" date="2021" name="Sci. Rep.">
        <title>Diploid genomic architecture of Nitzschia inconspicua, an elite biomass production diatom.</title>
        <authorList>
            <person name="Oliver A."/>
            <person name="Podell S."/>
            <person name="Pinowska A."/>
            <person name="Traller J.C."/>
            <person name="Smith S.R."/>
            <person name="McClure R."/>
            <person name="Beliaev A."/>
            <person name="Bohutskyi P."/>
            <person name="Hill E.A."/>
            <person name="Rabines A."/>
            <person name="Zheng H."/>
            <person name="Allen L.Z."/>
            <person name="Kuo A."/>
            <person name="Grigoriev I.V."/>
            <person name="Allen A.E."/>
            <person name="Hazlebeck D."/>
            <person name="Allen E.E."/>
        </authorList>
    </citation>
    <scope>NUCLEOTIDE SEQUENCE</scope>
    <source>
        <strain evidence="4">Hildebrandi</strain>
    </source>
</reference>
<feature type="signal peptide" evidence="2">
    <location>
        <begin position="1"/>
        <end position="22"/>
    </location>
</feature>
<evidence type="ECO:0000313" key="4">
    <source>
        <dbReference type="EMBL" id="KAG7341867.1"/>
    </source>
</evidence>
<name>A0A9K3KDS0_9STRA</name>
<dbReference type="EMBL" id="JAGRRH010000025">
    <property type="protein sequence ID" value="KAG7341867.1"/>
    <property type="molecule type" value="Genomic_DNA"/>
</dbReference>
<dbReference type="PANTHER" id="PTHR31988:SF19">
    <property type="entry name" value="9-O-ACETYL-N-ACETYLNEURAMINIC ACID DEACETYLASE-RELATED"/>
    <property type="match status" value="1"/>
</dbReference>
<keyword evidence="5" id="KW-1185">Reference proteome</keyword>
<dbReference type="InterPro" id="IPR052940">
    <property type="entry name" value="Carb_Esterase_6"/>
</dbReference>
<dbReference type="AlphaFoldDB" id="A0A9K3KDS0"/>
<protein>
    <submittedName>
        <fullName evidence="4">Carbohydrate esterase / alpha-galactosidase</fullName>
    </submittedName>
</protein>
<gene>
    <name evidence="4" type="ORF">IV203_006959</name>
</gene>
<dbReference type="Proteomes" id="UP000693970">
    <property type="component" value="Unassembled WGS sequence"/>
</dbReference>
<dbReference type="GO" id="GO:0016787">
    <property type="term" value="F:hydrolase activity"/>
    <property type="evidence" value="ECO:0007669"/>
    <property type="project" value="UniProtKB-KW"/>
</dbReference>
<keyword evidence="1" id="KW-0378">Hydrolase</keyword>
<dbReference type="PANTHER" id="PTHR31988">
    <property type="entry name" value="ESTERASE, PUTATIVE (DUF303)-RELATED"/>
    <property type="match status" value="1"/>
</dbReference>
<evidence type="ECO:0000313" key="5">
    <source>
        <dbReference type="Proteomes" id="UP000693970"/>
    </source>
</evidence>
<evidence type="ECO:0000256" key="1">
    <source>
        <dbReference type="ARBA" id="ARBA00022801"/>
    </source>
</evidence>
<sequence length="396" mass="44301">MKTILDAAYVSVLLVLLLSAEAVPIGRRRCGDGHCRFVETCRSCPEDCGECSEGGGLFPQLFPLQGFSSKKRIKVFFLFGQSNMQGHGCKDHLTELLNNPTTTTKYSQLWDVTTNDWAERPDVRIRNCGQEDNPYPCRETTRLRSVGEGATVNKFGPETGFGWTMGDALEEDIFLCKAAWGGKDLAIDFRPPNSSDTMYNGDESPLSLVYDGIDPESYSVYYEETLGVFQKCIEEINVYAPGYDSYEMAGFVFFQGWNDVVDLEKVGEYQYNLRNLIFDIRNDLGLPTVPMVVGQLGQHTSAELASWKSDMDPGIQERWDRVMALRWAQGNATEKSINAALAETSLIVDSSDRCPTYADGTLHEDVCGCDSYHYYNNAQIVYDIGVDMANEMLTLL</sequence>